<dbReference type="STRING" id="141349.BN1232_06063"/>
<dbReference type="AlphaFoldDB" id="A0A0E3WE91"/>
<dbReference type="Proteomes" id="UP000199251">
    <property type="component" value="Unassembled WGS sequence"/>
</dbReference>
<gene>
    <name evidence="2" type="ORF">BN1232_06063</name>
</gene>
<organism evidence="2 3">
    <name type="scientific">Mycobacterium lentiflavum</name>
    <dbReference type="NCBI Taxonomy" id="141349"/>
    <lineage>
        <taxon>Bacteria</taxon>
        <taxon>Bacillati</taxon>
        <taxon>Actinomycetota</taxon>
        <taxon>Actinomycetes</taxon>
        <taxon>Mycobacteriales</taxon>
        <taxon>Mycobacteriaceae</taxon>
        <taxon>Mycobacterium</taxon>
        <taxon>Mycobacterium simiae complex</taxon>
    </lineage>
</organism>
<evidence type="ECO:0000313" key="3">
    <source>
        <dbReference type="Proteomes" id="UP000199251"/>
    </source>
</evidence>
<feature type="region of interest" description="Disordered" evidence="1">
    <location>
        <begin position="40"/>
        <end position="89"/>
    </location>
</feature>
<sequence>MAPQPGTMPPYLCMAQRISLYAGAHCCSWLPKCSGLNATRHRATRRDTRISPGRDQHDSRDITLRGKRDAGAHANHNPRRGIRVHPAQYPPPRVPAGRRWGGGVGSDSGYWATVAPYFGARFAAGIDRGLFRNLATTRDRGACTCLDRHQWQYLAPYLTQGLHVYRHHHFRNSHVLNGGHARNADRCQDCAVYHAEGEQTDTRYDSGTTCTSACSAIVTEAVGRVAYTTR</sequence>
<accession>A0A0E3WE91</accession>
<evidence type="ECO:0000256" key="1">
    <source>
        <dbReference type="SAM" id="MobiDB-lite"/>
    </source>
</evidence>
<reference evidence="2 3" key="1">
    <citation type="submission" date="2015-03" db="EMBL/GenBank/DDBJ databases">
        <authorList>
            <person name="Urmite Genomes"/>
        </authorList>
    </citation>
    <scope>NUCLEOTIDE SEQUENCE [LARGE SCALE GENOMIC DNA]</scope>
    <source>
        <strain evidence="2 3">CSUR P1491</strain>
    </source>
</reference>
<evidence type="ECO:0000313" key="2">
    <source>
        <dbReference type="EMBL" id="CQD24126.1"/>
    </source>
</evidence>
<dbReference type="EMBL" id="CTEE01000002">
    <property type="protein sequence ID" value="CQD24126.1"/>
    <property type="molecule type" value="Genomic_DNA"/>
</dbReference>
<feature type="compositionally biased region" description="Basic and acidic residues" evidence="1">
    <location>
        <begin position="45"/>
        <end position="71"/>
    </location>
</feature>
<protein>
    <submittedName>
        <fullName evidence="2">Uncharacterized protein</fullName>
    </submittedName>
</protein>
<proteinExistence type="predicted"/>
<name>A0A0E3WE91_MYCLN</name>